<evidence type="ECO:0000256" key="2">
    <source>
        <dbReference type="ARBA" id="ARBA00022837"/>
    </source>
</evidence>
<dbReference type="PRINTS" id="PR00360">
    <property type="entry name" value="C2DOMAIN"/>
</dbReference>
<dbReference type="PROSITE" id="PS50004">
    <property type="entry name" value="C2"/>
    <property type="match status" value="2"/>
</dbReference>
<dbReference type="GO" id="GO:0046928">
    <property type="term" value="P:regulation of neurotransmitter secretion"/>
    <property type="evidence" value="ECO:0007669"/>
    <property type="project" value="TreeGrafter"/>
</dbReference>
<dbReference type="SMART" id="SM00239">
    <property type="entry name" value="C2"/>
    <property type="match status" value="2"/>
</dbReference>
<dbReference type="GO" id="GO:0030672">
    <property type="term" value="C:synaptic vesicle membrane"/>
    <property type="evidence" value="ECO:0007669"/>
    <property type="project" value="TreeGrafter"/>
</dbReference>
<dbReference type="InterPro" id="IPR000008">
    <property type="entry name" value="C2_dom"/>
</dbReference>
<evidence type="ECO:0000313" key="6">
    <source>
        <dbReference type="EMBL" id="CAG6630849.1"/>
    </source>
</evidence>
<keyword evidence="4 6" id="KW-0812">Transmembrane</keyword>
<feature type="region of interest" description="Disordered" evidence="3">
    <location>
        <begin position="455"/>
        <end position="478"/>
    </location>
</feature>
<dbReference type="SUPFAM" id="SSF49562">
    <property type="entry name" value="C2 domain (Calcium/lipid-binding domain, CaLB)"/>
    <property type="match status" value="2"/>
</dbReference>
<feature type="transmembrane region" description="Helical" evidence="4">
    <location>
        <begin position="413"/>
        <end position="441"/>
    </location>
</feature>
<organism evidence="6">
    <name type="scientific">Cacopsylla melanoneura</name>
    <dbReference type="NCBI Taxonomy" id="428564"/>
    <lineage>
        <taxon>Eukaryota</taxon>
        <taxon>Metazoa</taxon>
        <taxon>Ecdysozoa</taxon>
        <taxon>Arthropoda</taxon>
        <taxon>Hexapoda</taxon>
        <taxon>Insecta</taxon>
        <taxon>Pterygota</taxon>
        <taxon>Neoptera</taxon>
        <taxon>Paraneoptera</taxon>
        <taxon>Hemiptera</taxon>
        <taxon>Sternorrhyncha</taxon>
        <taxon>Psylloidea</taxon>
        <taxon>Psyllidae</taxon>
        <taxon>Psyllinae</taxon>
        <taxon>Cacopsylla</taxon>
    </lineage>
</organism>
<dbReference type="PANTHER" id="PTHR45911">
    <property type="entry name" value="C2 DOMAIN-CONTAINING PROTEIN"/>
    <property type="match status" value="1"/>
</dbReference>
<accession>A0A8D8QFH8</accession>
<evidence type="ECO:0000259" key="5">
    <source>
        <dbReference type="PROSITE" id="PS50004"/>
    </source>
</evidence>
<keyword evidence="1" id="KW-0479">Metal-binding</keyword>
<dbReference type="AlphaFoldDB" id="A0A8D8QFH8"/>
<feature type="transmembrane region" description="Helical" evidence="4">
    <location>
        <begin position="520"/>
        <end position="545"/>
    </location>
</feature>
<dbReference type="FunFam" id="2.60.40.150:FF:000050">
    <property type="entry name" value="Multiple C2 and transmembrane domain containing 1"/>
    <property type="match status" value="1"/>
</dbReference>
<dbReference type="Pfam" id="PF00168">
    <property type="entry name" value="C2"/>
    <property type="match status" value="2"/>
</dbReference>
<dbReference type="FunFam" id="2.60.40.150:FF:000167">
    <property type="entry name" value="Multiple C2 domains, transmembrane 2a"/>
    <property type="match status" value="1"/>
</dbReference>
<dbReference type="Gene3D" id="2.60.40.150">
    <property type="entry name" value="C2 domain"/>
    <property type="match status" value="2"/>
</dbReference>
<keyword evidence="4" id="KW-0472">Membrane</keyword>
<name>A0A8D8QFH8_9HEMI</name>
<proteinExistence type="predicted"/>
<evidence type="ECO:0000256" key="1">
    <source>
        <dbReference type="ARBA" id="ARBA00022723"/>
    </source>
</evidence>
<keyword evidence="2" id="KW-0106">Calcium</keyword>
<dbReference type="EMBL" id="HBUF01075068">
    <property type="protein sequence ID" value="CAG6630849.1"/>
    <property type="molecule type" value="Transcribed_RNA"/>
</dbReference>
<protein>
    <submittedName>
        <fullName evidence="6">Multiple C2 and transmembrane domain-containing protein 1</fullName>
    </submittedName>
</protein>
<keyword evidence="4" id="KW-1133">Transmembrane helix</keyword>
<dbReference type="CDD" id="cd08376">
    <property type="entry name" value="C2B_MCTP_PRT"/>
    <property type="match status" value="1"/>
</dbReference>
<dbReference type="PANTHER" id="PTHR45911:SF4">
    <property type="entry name" value="MULTIPLE C2 AND TRANSMEMBRANE DOMAIN-CONTAINING PROTEIN"/>
    <property type="match status" value="1"/>
</dbReference>
<evidence type="ECO:0000256" key="3">
    <source>
        <dbReference type="SAM" id="MobiDB-lite"/>
    </source>
</evidence>
<dbReference type="GO" id="GO:0005509">
    <property type="term" value="F:calcium ion binding"/>
    <property type="evidence" value="ECO:0007669"/>
    <property type="project" value="TreeGrafter"/>
</dbReference>
<dbReference type="InterPro" id="IPR035892">
    <property type="entry name" value="C2_domain_sf"/>
</dbReference>
<reference evidence="6" key="1">
    <citation type="submission" date="2021-05" db="EMBL/GenBank/DDBJ databases">
        <authorList>
            <person name="Alioto T."/>
            <person name="Alioto T."/>
            <person name="Gomez Garrido J."/>
        </authorList>
    </citation>
    <scope>NUCLEOTIDE SEQUENCE</scope>
</reference>
<evidence type="ECO:0000256" key="4">
    <source>
        <dbReference type="SAM" id="Phobius"/>
    </source>
</evidence>
<sequence length="603" mass="69364">MGSASLDLTTLELGRCMDLVLSLEDPSKPEENLGEIYIAATLYPRSQEDKEQYFQRNNKTLELTKRLKNQIWSSVVTIVLIKGKNLLPMDPEGTSDPYVRFKLGNEKYKSKVIYKELNPRWLEQFDLHMYDDQSQELELTVMDKDRSKDDLLGRCTIDLSTLERETTHKISKTLEDGGGTISLLLTISGTTASETITDLTSHSEHPQDLQMIQERYSLFRAFHRLRDVGHLTVKVYKATGLAAADLGGKSDPFCVLELVNARLQTQTEYKTLTPVWNKIFTFNVKDINSVLDVTVYDEDKDHKVEFLGKLAIPLLRILNGEKKWYALKDKKLMGRAKGNNPQILLEMNVVWNTVRACIRTLNPMEKKYMQTDCKFKRQVFVQNVMRLKAIVTWLYDIGLFLQDCFEWESRLKSLIGVIIFTILCYYFEPYMVPIALLLIFLRGYVVQTLLSSHSTDRADDDDVSVEDEDEDDDKDKEEKKSLKEKLQAVQEVTQYVQNAIGNIASLCESVKNTFNFSVPFISHLAIILLILISILLYYVSVRYLAIAWGINKFLRKILRPHTVPNNELLDLLSRVPVLFFASWHRVSFLINNLVVLEAKICAP</sequence>
<feature type="domain" description="C2" evidence="5">
    <location>
        <begin position="55"/>
        <end position="174"/>
    </location>
</feature>
<feature type="domain" description="C2" evidence="5">
    <location>
        <begin position="205"/>
        <end position="329"/>
    </location>
</feature>
<dbReference type="CDD" id="cd08377">
    <property type="entry name" value="C2C_MCTP_PRT"/>
    <property type="match status" value="1"/>
</dbReference>
<feature type="compositionally biased region" description="Acidic residues" evidence="3">
    <location>
        <begin position="458"/>
        <end position="475"/>
    </location>
</feature>